<organism evidence="1">
    <name type="scientific">Siphoviridae sp. ctamP19</name>
    <dbReference type="NCBI Taxonomy" id="2827896"/>
    <lineage>
        <taxon>Viruses</taxon>
        <taxon>Duplodnaviria</taxon>
        <taxon>Heunggongvirae</taxon>
        <taxon>Uroviricota</taxon>
        <taxon>Caudoviricetes</taxon>
    </lineage>
</organism>
<name>A0A8S5TNB0_9CAUD</name>
<dbReference type="EMBL" id="BK032864">
    <property type="protein sequence ID" value="DAF64626.1"/>
    <property type="molecule type" value="Genomic_DNA"/>
</dbReference>
<dbReference type="Gene3D" id="3.30.460.10">
    <property type="entry name" value="Beta Polymerase, domain 2"/>
    <property type="match status" value="1"/>
</dbReference>
<proteinExistence type="predicted"/>
<dbReference type="SUPFAM" id="SSF81301">
    <property type="entry name" value="Nucleotidyltransferase"/>
    <property type="match status" value="1"/>
</dbReference>
<reference evidence="1" key="1">
    <citation type="journal article" date="2021" name="Proc. Natl. Acad. Sci. U.S.A.">
        <title>A Catalog of Tens of Thousands of Viruses from Human Metagenomes Reveals Hidden Associations with Chronic Diseases.</title>
        <authorList>
            <person name="Tisza M.J."/>
            <person name="Buck C.B."/>
        </authorList>
    </citation>
    <scope>NUCLEOTIDE SEQUENCE</scope>
    <source>
        <strain evidence="1">CtamP19</strain>
    </source>
</reference>
<sequence>MDFFRLENAICDINKLHKEISRIYLIDNSFNLKSICVKDVVENSSKISKEFLDYIDEYYAGLNTALISSNFEYDYSEWDARIRIKQKESVINKLHHYLCNHNNGEIPIQKCLNDLLGFRLIIDDFNFNSLEIQNFLEDIKYEQNLMKWYTRNKEGYKGTHIYFKNVNNFYFPWELQIWNTAYARSNEISHEIHKAKRNYIVWPEQYKTASLKEEE</sequence>
<accession>A0A8S5TNB0</accession>
<evidence type="ECO:0000313" key="1">
    <source>
        <dbReference type="EMBL" id="DAF64626.1"/>
    </source>
</evidence>
<dbReference type="InterPro" id="IPR043519">
    <property type="entry name" value="NT_sf"/>
</dbReference>
<protein>
    <submittedName>
        <fullName evidence="1">GTP pyrophosphokinase YwaC</fullName>
    </submittedName>
</protein>